<dbReference type="InterPro" id="IPR048395">
    <property type="entry name" value="Glyco_hydro_31_C"/>
</dbReference>
<dbReference type="AlphaFoldDB" id="D9PL09"/>
<dbReference type="PANTHER" id="PTHR22762">
    <property type="entry name" value="ALPHA-GLUCOSIDASE"/>
    <property type="match status" value="1"/>
</dbReference>
<evidence type="ECO:0000259" key="4">
    <source>
        <dbReference type="Pfam" id="PF21365"/>
    </source>
</evidence>
<dbReference type="Pfam" id="PF21365">
    <property type="entry name" value="Glyco_hydro_31_3rd"/>
    <property type="match status" value="1"/>
</dbReference>
<evidence type="ECO:0000256" key="1">
    <source>
        <dbReference type="ARBA" id="ARBA00007806"/>
    </source>
</evidence>
<reference evidence="5" key="2">
    <citation type="journal article" date="2011" name="Microb. Ecol.">
        <title>Taxonomic and Functional Metagenomic Profiling of the Microbial Community in the Anoxic Sediment of a Sub-saline Shallow Lake (Laguna de Carrizo, Central Spain).</title>
        <authorList>
            <person name="Ferrer M."/>
            <person name="Guazzaroni M.E."/>
            <person name="Richter M."/>
            <person name="Garcia-Salamanca A."/>
            <person name="Yarza P."/>
            <person name="Suarez-Suarez A."/>
            <person name="Solano J."/>
            <person name="Alcaide M."/>
            <person name="van Dillewijn P."/>
            <person name="Molina-Henares M.A."/>
            <person name="Lopez-Cortes N."/>
            <person name="Al-Ramahi Y."/>
            <person name="Guerrero C."/>
            <person name="Acosta A."/>
            <person name="de Eugenio L.I."/>
            <person name="Martinez V."/>
            <person name="Marques S."/>
            <person name="Rojo F."/>
            <person name="Santero E."/>
            <person name="Genilloud O."/>
            <person name="Perez-Perez J."/>
            <person name="Rossello-Mora R."/>
            <person name="Ramos J.L."/>
        </authorList>
    </citation>
    <scope>NUCLEOTIDE SEQUENCE</scope>
</reference>
<dbReference type="Gene3D" id="2.60.40.1760">
    <property type="entry name" value="glycosyl hydrolase (family 31)"/>
    <property type="match status" value="1"/>
</dbReference>
<dbReference type="GO" id="GO:0005975">
    <property type="term" value="P:carbohydrate metabolic process"/>
    <property type="evidence" value="ECO:0007669"/>
    <property type="project" value="InterPro"/>
</dbReference>
<dbReference type="PANTHER" id="PTHR22762:SF120">
    <property type="entry name" value="HETEROGLYCAN GLUCOSIDASE 1"/>
    <property type="match status" value="1"/>
</dbReference>
<comment type="similarity">
    <text evidence="1">Belongs to the glycosyl hydrolase 31 family.</text>
</comment>
<dbReference type="InterPro" id="IPR000322">
    <property type="entry name" value="Glyco_hydro_31_TIM"/>
</dbReference>
<comment type="caution">
    <text evidence="5">The sequence shown here is derived from an EMBL/GenBank/DDBJ whole genome shotgun (WGS) entry which is preliminary data.</text>
</comment>
<reference evidence="5" key="1">
    <citation type="submission" date="2010-07" db="EMBL/GenBank/DDBJ databases">
        <authorList>
            <consortium name="CONSOLIDER consortium CSD2007-00005"/>
            <person name="Guazzaroni M.-E."/>
            <person name="Richter M."/>
            <person name="Garcia-Salamanca A."/>
            <person name="Yarza P."/>
            <person name="Ferrer M."/>
        </authorList>
    </citation>
    <scope>NUCLEOTIDE SEQUENCE</scope>
</reference>
<sequence length="662" mass="72660">MPARVQTFAKCTARAGRMARFVAGADQLPVIPWAAPDAPEWRPDPALDLDWSTGPFAFRDGVEHVLSGHAGTTPFRVAFEFAAAEILGFGAATGGPDRNGTRFRVMTRDTLFYGIPGASYTAFPFFIARNEHSTLGVLIATCDPLDVVVDEGKVAIAAACDTGGVPVDIIVLRGTVAEIVRDLSVLVGRTFLPPAWALGFHQSRWSYKTDRAVLDVARRFRALDLPADVIHLDIHSMDRYRVFTWHPRRFPQPAAMHRDLAALGFRTLAIVDPGVSVAPYTVHETLSKGDMLLTRSDGQPYVGKVWPGATVFPDFTQARTRETWGLLHRRLVAAGVAGFWNDMNDPVFRAGETYEPLAEDVQHHGVPHARVRNLYANGMAEATVSGLRALRPGKRPFVLSRSGFLGIQRHAAVWTGDNHSSWRHLRENLDMVLNLGLSGVPLAGADVGGFGRGPGKYGAVKPFRPSAELFIRWMELGALMPFFRVHCTLYAPHQEPWSFGRPALDLARILLKRRYRLLPLLYRLALEAHETGLPIVRPVFMHYDTPPGVARDQFLLGDRVLVAPVFEKGAGQREVWLPSGAWTHWLTGQVQEGGRSVTVDAPLGLTPIFMRDGTALFVAQAGRNAEETLRNPMSLEVYPPSPGTVGGGSLFLDDGESESGAR</sequence>
<evidence type="ECO:0000259" key="3">
    <source>
        <dbReference type="Pfam" id="PF13802"/>
    </source>
</evidence>
<dbReference type="Pfam" id="PF13802">
    <property type="entry name" value="Gal_mutarotas_2"/>
    <property type="match status" value="1"/>
</dbReference>
<dbReference type="SUPFAM" id="SSF51445">
    <property type="entry name" value="(Trans)glycosidases"/>
    <property type="match status" value="1"/>
</dbReference>
<dbReference type="SUPFAM" id="SSF51011">
    <property type="entry name" value="Glycosyl hydrolase domain"/>
    <property type="match status" value="1"/>
</dbReference>
<dbReference type="Gene3D" id="2.60.40.4040">
    <property type="match status" value="1"/>
</dbReference>
<accession>D9PL09</accession>
<feature type="domain" description="Glycosyl hydrolase family 31 C-terminal" evidence="4">
    <location>
        <begin position="532"/>
        <end position="615"/>
    </location>
</feature>
<feature type="domain" description="Glycoside hydrolase family 31 N-terminal" evidence="3">
    <location>
        <begin position="64"/>
        <end position="142"/>
    </location>
</feature>
<dbReference type="InterPro" id="IPR025887">
    <property type="entry name" value="Glyco_hydro_31_N_dom"/>
</dbReference>
<feature type="domain" description="Glycoside hydrolase family 31 TIM barrel" evidence="2">
    <location>
        <begin position="191"/>
        <end position="524"/>
    </location>
</feature>
<dbReference type="CDD" id="cd06604">
    <property type="entry name" value="GH31_glucosidase_II_MalA"/>
    <property type="match status" value="1"/>
</dbReference>
<feature type="non-terminal residue" evidence="5">
    <location>
        <position position="662"/>
    </location>
</feature>
<dbReference type="InterPro" id="IPR017853">
    <property type="entry name" value="GH"/>
</dbReference>
<dbReference type="Pfam" id="PF01055">
    <property type="entry name" value="Glyco_hydro_31_2nd"/>
    <property type="match status" value="1"/>
</dbReference>
<protein>
    <submittedName>
        <fullName evidence="5">Alpha-glucosidase, family 31 of glycosyl hydrolase</fullName>
    </submittedName>
</protein>
<evidence type="ECO:0000259" key="2">
    <source>
        <dbReference type="Pfam" id="PF01055"/>
    </source>
</evidence>
<organism evidence="5">
    <name type="scientific">sediment metagenome</name>
    <dbReference type="NCBI Taxonomy" id="749907"/>
    <lineage>
        <taxon>unclassified sequences</taxon>
        <taxon>metagenomes</taxon>
        <taxon>ecological metagenomes</taxon>
    </lineage>
</organism>
<evidence type="ECO:0000313" key="5">
    <source>
        <dbReference type="EMBL" id="EFK95759.1"/>
    </source>
</evidence>
<keyword evidence="5" id="KW-0378">Hydrolase</keyword>
<dbReference type="GO" id="GO:0004553">
    <property type="term" value="F:hydrolase activity, hydrolyzing O-glycosyl compounds"/>
    <property type="evidence" value="ECO:0007669"/>
    <property type="project" value="InterPro"/>
</dbReference>
<proteinExistence type="inferred from homology"/>
<dbReference type="Gene3D" id="3.20.20.80">
    <property type="entry name" value="Glycosidases"/>
    <property type="match status" value="2"/>
</dbReference>
<gene>
    <name evidence="5" type="ORF">LDC_2232</name>
</gene>
<dbReference type="EMBL" id="ADZX01000669">
    <property type="protein sequence ID" value="EFK95759.1"/>
    <property type="molecule type" value="Genomic_DNA"/>
</dbReference>
<name>D9PL09_9ZZZZ</name>